<dbReference type="PANTHER" id="PTHR22930">
    <property type="match status" value="1"/>
</dbReference>
<evidence type="ECO:0000256" key="2">
    <source>
        <dbReference type="ARBA" id="ARBA00004123"/>
    </source>
</evidence>
<dbReference type="InterPro" id="IPR045249">
    <property type="entry name" value="HARBI1-like"/>
</dbReference>
<dbReference type="GO" id="GO:0004518">
    <property type="term" value="F:nuclease activity"/>
    <property type="evidence" value="ECO:0007669"/>
    <property type="project" value="UniProtKB-KW"/>
</dbReference>
<evidence type="ECO:0000256" key="5">
    <source>
        <dbReference type="ARBA" id="ARBA00022723"/>
    </source>
</evidence>
<comment type="subcellular location">
    <subcellularLocation>
        <location evidence="2">Nucleus</location>
    </subcellularLocation>
</comment>
<organism evidence="8">
    <name type="scientific">Musca domestica</name>
    <name type="common">House fly</name>
    <dbReference type="NCBI Taxonomy" id="7370"/>
    <lineage>
        <taxon>Eukaryota</taxon>
        <taxon>Metazoa</taxon>
        <taxon>Ecdysozoa</taxon>
        <taxon>Arthropoda</taxon>
        <taxon>Hexapoda</taxon>
        <taxon>Insecta</taxon>
        <taxon>Pterygota</taxon>
        <taxon>Neoptera</taxon>
        <taxon>Endopterygota</taxon>
        <taxon>Diptera</taxon>
        <taxon>Brachycera</taxon>
        <taxon>Muscomorpha</taxon>
        <taxon>Muscoidea</taxon>
        <taxon>Muscidae</taxon>
        <taxon>Musca</taxon>
    </lineage>
</organism>
<comment type="cofactor">
    <cofactor evidence="1">
        <name>a divalent metal cation</name>
        <dbReference type="ChEBI" id="CHEBI:60240"/>
    </cofactor>
</comment>
<reference evidence="8" key="1">
    <citation type="submission" date="2020-05" db="UniProtKB">
        <authorList>
            <consortium name="EnsemblMetazoa"/>
        </authorList>
    </citation>
    <scope>IDENTIFICATION</scope>
    <source>
        <strain evidence="8">Aabys</strain>
    </source>
</reference>
<name>A0A1I8MNN8_MUSDO</name>
<evidence type="ECO:0000313" key="8">
    <source>
        <dbReference type="EnsemblMetazoa" id="MDOA006887-PB"/>
    </source>
</evidence>
<accession>A0A1I8MNN8</accession>
<keyword evidence="7" id="KW-0539">Nucleus</keyword>
<dbReference type="AlphaFoldDB" id="A0A1I8MNN8"/>
<proteinExistence type="inferred from homology"/>
<dbReference type="GO" id="GO:0046872">
    <property type="term" value="F:metal ion binding"/>
    <property type="evidence" value="ECO:0007669"/>
    <property type="project" value="UniProtKB-KW"/>
</dbReference>
<dbReference type="InterPro" id="IPR027806">
    <property type="entry name" value="HARBI1_dom"/>
</dbReference>
<dbReference type="VEuPathDB" id="VectorBase:MDOA006887"/>
<dbReference type="PANTHER" id="PTHR22930:SF85">
    <property type="entry name" value="GH03217P-RELATED"/>
    <property type="match status" value="1"/>
</dbReference>
<comment type="similarity">
    <text evidence="3">Belongs to the HARBI1 family.</text>
</comment>
<keyword evidence="4" id="KW-0540">Nuclease</keyword>
<dbReference type="GO" id="GO:0016787">
    <property type="term" value="F:hydrolase activity"/>
    <property type="evidence" value="ECO:0007669"/>
    <property type="project" value="UniProtKB-KW"/>
</dbReference>
<evidence type="ECO:0000256" key="4">
    <source>
        <dbReference type="ARBA" id="ARBA00022722"/>
    </source>
</evidence>
<keyword evidence="6" id="KW-0378">Hydrolase</keyword>
<evidence type="ECO:0000256" key="6">
    <source>
        <dbReference type="ARBA" id="ARBA00022801"/>
    </source>
</evidence>
<dbReference type="EnsemblMetazoa" id="MDOA006887-RB">
    <property type="protein sequence ID" value="MDOA006887-PB"/>
    <property type="gene ID" value="MDOA006887"/>
</dbReference>
<dbReference type="VEuPathDB" id="VectorBase:MDOMA2_014736"/>
<evidence type="ECO:0000256" key="3">
    <source>
        <dbReference type="ARBA" id="ARBA00006958"/>
    </source>
</evidence>
<evidence type="ECO:0000256" key="1">
    <source>
        <dbReference type="ARBA" id="ARBA00001968"/>
    </source>
</evidence>
<dbReference type="STRING" id="7370.A0A1I8MNN8"/>
<protein>
    <submittedName>
        <fullName evidence="8">Uncharacterized protein</fullName>
    </submittedName>
</protein>
<dbReference type="GO" id="GO:0005634">
    <property type="term" value="C:nucleus"/>
    <property type="evidence" value="ECO:0007669"/>
    <property type="project" value="UniProtKB-SubCell"/>
</dbReference>
<sequence>MVCGNAAKTEVVLLTKKRDIDHASAGRGYTDLSSCAKYFDTIQEQDWDDSSSEEDWLNEESGEENVLENIAKLVKGCIDGTHVIIDPPKDGRNDYVDRKGHFSLKVQGVCNEKRKFINVFIGYPGSAHDSWVYQNSPLSQNLDSKCGDYFLLGDSAYPCSRYLVTPYRDNGHLTAPKKLFNKKLSSGRVKIEHTFGMVKQRFRQLYYCKLRGVKKLCHFIRACCVLHNLANENDFDFDEISEEEPEVDVSSGHQDMSANNARRDILCLEIRKNITDL</sequence>
<keyword evidence="5" id="KW-0479">Metal-binding</keyword>
<evidence type="ECO:0000256" key="7">
    <source>
        <dbReference type="ARBA" id="ARBA00023242"/>
    </source>
</evidence>
<dbReference type="Pfam" id="PF13359">
    <property type="entry name" value="DDE_Tnp_4"/>
    <property type="match status" value="1"/>
</dbReference>